<evidence type="ECO:0000313" key="1">
    <source>
        <dbReference type="EMBL" id="PTQ42652.1"/>
    </source>
</evidence>
<dbReference type="OrthoDB" id="1913782at2759"/>
<dbReference type="Proteomes" id="UP000244005">
    <property type="component" value="Unassembled WGS sequence"/>
</dbReference>
<evidence type="ECO:0000313" key="2">
    <source>
        <dbReference type="Proteomes" id="UP000244005"/>
    </source>
</evidence>
<dbReference type="EMBL" id="KZ772701">
    <property type="protein sequence ID" value="PTQ42652.1"/>
    <property type="molecule type" value="Genomic_DNA"/>
</dbReference>
<proteinExistence type="predicted"/>
<gene>
    <name evidence="1" type="ORF">MARPO_0029s0144</name>
</gene>
<keyword evidence="2" id="KW-1185">Reference proteome</keyword>
<dbReference type="Gramene" id="Mp1g01020.3">
    <property type="protein sequence ID" value="Mp1g01020.3.cds"/>
    <property type="gene ID" value="Mp1g01020"/>
</dbReference>
<reference evidence="2" key="1">
    <citation type="journal article" date="2017" name="Cell">
        <title>Insights into land plant evolution garnered from the Marchantia polymorpha genome.</title>
        <authorList>
            <person name="Bowman J.L."/>
            <person name="Kohchi T."/>
            <person name="Yamato K.T."/>
            <person name="Jenkins J."/>
            <person name="Shu S."/>
            <person name="Ishizaki K."/>
            <person name="Yamaoka S."/>
            <person name="Nishihama R."/>
            <person name="Nakamura Y."/>
            <person name="Berger F."/>
            <person name="Adam C."/>
            <person name="Aki S.S."/>
            <person name="Althoff F."/>
            <person name="Araki T."/>
            <person name="Arteaga-Vazquez M.A."/>
            <person name="Balasubrmanian S."/>
            <person name="Barry K."/>
            <person name="Bauer D."/>
            <person name="Boehm C.R."/>
            <person name="Briginshaw L."/>
            <person name="Caballero-Perez J."/>
            <person name="Catarino B."/>
            <person name="Chen F."/>
            <person name="Chiyoda S."/>
            <person name="Chovatia M."/>
            <person name="Davies K.M."/>
            <person name="Delmans M."/>
            <person name="Demura T."/>
            <person name="Dierschke T."/>
            <person name="Dolan L."/>
            <person name="Dorantes-Acosta A.E."/>
            <person name="Eklund D.M."/>
            <person name="Florent S.N."/>
            <person name="Flores-Sandoval E."/>
            <person name="Fujiyama A."/>
            <person name="Fukuzawa H."/>
            <person name="Galik B."/>
            <person name="Grimanelli D."/>
            <person name="Grimwood J."/>
            <person name="Grossniklaus U."/>
            <person name="Hamada T."/>
            <person name="Haseloff J."/>
            <person name="Hetherington A.J."/>
            <person name="Higo A."/>
            <person name="Hirakawa Y."/>
            <person name="Hundley H.N."/>
            <person name="Ikeda Y."/>
            <person name="Inoue K."/>
            <person name="Inoue S.I."/>
            <person name="Ishida S."/>
            <person name="Jia Q."/>
            <person name="Kakita M."/>
            <person name="Kanazawa T."/>
            <person name="Kawai Y."/>
            <person name="Kawashima T."/>
            <person name="Kennedy M."/>
            <person name="Kinose K."/>
            <person name="Kinoshita T."/>
            <person name="Kohara Y."/>
            <person name="Koide E."/>
            <person name="Komatsu K."/>
            <person name="Kopischke S."/>
            <person name="Kubo M."/>
            <person name="Kyozuka J."/>
            <person name="Lagercrantz U."/>
            <person name="Lin S.S."/>
            <person name="Lindquist E."/>
            <person name="Lipzen A.M."/>
            <person name="Lu C.W."/>
            <person name="De Luna E."/>
            <person name="Martienssen R.A."/>
            <person name="Minamino N."/>
            <person name="Mizutani M."/>
            <person name="Mizutani M."/>
            <person name="Mochizuki N."/>
            <person name="Monte I."/>
            <person name="Mosher R."/>
            <person name="Nagasaki H."/>
            <person name="Nakagami H."/>
            <person name="Naramoto S."/>
            <person name="Nishitani K."/>
            <person name="Ohtani M."/>
            <person name="Okamoto T."/>
            <person name="Okumura M."/>
            <person name="Phillips J."/>
            <person name="Pollak B."/>
            <person name="Reinders A."/>
            <person name="Rovekamp M."/>
            <person name="Sano R."/>
            <person name="Sawa S."/>
            <person name="Schmid M.W."/>
            <person name="Shirakawa M."/>
            <person name="Solano R."/>
            <person name="Spunde A."/>
            <person name="Suetsugu N."/>
            <person name="Sugano S."/>
            <person name="Sugiyama A."/>
            <person name="Sun R."/>
            <person name="Suzuki Y."/>
            <person name="Takenaka M."/>
            <person name="Takezawa D."/>
            <person name="Tomogane H."/>
            <person name="Tsuzuki M."/>
            <person name="Ueda T."/>
            <person name="Umeda M."/>
            <person name="Ward J.M."/>
            <person name="Watanabe Y."/>
            <person name="Yazaki K."/>
            <person name="Yokoyama R."/>
            <person name="Yoshitake Y."/>
            <person name="Yotsui I."/>
            <person name="Zachgo S."/>
            <person name="Schmutz J."/>
        </authorList>
    </citation>
    <scope>NUCLEOTIDE SEQUENCE [LARGE SCALE GENOMIC DNA]</scope>
    <source>
        <strain evidence="2">Tak-1</strain>
    </source>
</reference>
<protein>
    <submittedName>
        <fullName evidence="1">Uncharacterized protein</fullName>
    </submittedName>
</protein>
<organism evidence="1 2">
    <name type="scientific">Marchantia polymorpha</name>
    <name type="common">Common liverwort</name>
    <name type="synonym">Marchantia aquatica</name>
    <dbReference type="NCBI Taxonomy" id="3197"/>
    <lineage>
        <taxon>Eukaryota</taxon>
        <taxon>Viridiplantae</taxon>
        <taxon>Streptophyta</taxon>
        <taxon>Embryophyta</taxon>
        <taxon>Marchantiophyta</taxon>
        <taxon>Marchantiopsida</taxon>
        <taxon>Marchantiidae</taxon>
        <taxon>Marchantiales</taxon>
        <taxon>Marchantiaceae</taxon>
        <taxon>Marchantia</taxon>
    </lineage>
</organism>
<dbReference type="AlphaFoldDB" id="A0A2R6X987"/>
<accession>A0A2R6X987</accession>
<name>A0A2R6X987_MARPO</name>
<sequence>MDQRKGKSLVLGDRTERMKNTSSGGFLHDFNVISLLPSYETNSFALDCSSSGRVGSPPDTFHRGLPKLHVAGLAEQSAVAEHLIPGFDASVGRVALGSSQLFLKNEKARVRNSFSSINGEKYLDSMVTSGRVAYRSDAKPTFDIPLSSTSGRVDGGFWRERGRGVISSFFCQPLGVLYSTDNEDGIQNLWELPQGQMLEECISIDQNHSVLTGFEKGKQIDERSIRLSTSHKLGVKHLLATQYATDLKGDSFGATSCTNFNVNTSHSFLPDSTLSTSLHTNSSGDCSFEVEFQRERKRGNQEVLESFMVNPRTGDRLLKFQSKNMLKGGVVFMNSVISNLRDQHALRFSATTPLRKTCSVTNRLAWKPEDMYECP</sequence>